<dbReference type="InterPro" id="IPR002656">
    <property type="entry name" value="Acyl_transf_3_dom"/>
</dbReference>
<dbReference type="GO" id="GO:0016020">
    <property type="term" value="C:membrane"/>
    <property type="evidence" value="ECO:0007669"/>
    <property type="project" value="TreeGrafter"/>
</dbReference>
<dbReference type="InterPro" id="IPR050879">
    <property type="entry name" value="Acyltransferase_3"/>
</dbReference>
<keyword evidence="3" id="KW-0808">Transferase</keyword>
<keyword evidence="1" id="KW-0472">Membrane</keyword>
<evidence type="ECO:0000259" key="2">
    <source>
        <dbReference type="Pfam" id="PF01757"/>
    </source>
</evidence>
<feature type="transmembrane region" description="Helical" evidence="1">
    <location>
        <begin position="161"/>
        <end position="181"/>
    </location>
</feature>
<dbReference type="Proteomes" id="UP000294850">
    <property type="component" value="Unassembled WGS sequence"/>
</dbReference>
<name>A0A4R5DBG7_9BACT</name>
<feature type="transmembrane region" description="Helical" evidence="1">
    <location>
        <begin position="188"/>
        <end position="204"/>
    </location>
</feature>
<keyword evidence="1" id="KW-0812">Transmembrane</keyword>
<organism evidence="3 4">
    <name type="scientific">Dyadobacter psychrotolerans</name>
    <dbReference type="NCBI Taxonomy" id="2541721"/>
    <lineage>
        <taxon>Bacteria</taxon>
        <taxon>Pseudomonadati</taxon>
        <taxon>Bacteroidota</taxon>
        <taxon>Cytophagia</taxon>
        <taxon>Cytophagales</taxon>
        <taxon>Spirosomataceae</taxon>
        <taxon>Dyadobacter</taxon>
    </lineage>
</organism>
<proteinExistence type="predicted"/>
<dbReference type="GO" id="GO:0000271">
    <property type="term" value="P:polysaccharide biosynthetic process"/>
    <property type="evidence" value="ECO:0007669"/>
    <property type="project" value="TreeGrafter"/>
</dbReference>
<dbReference type="PANTHER" id="PTHR23028:SF53">
    <property type="entry name" value="ACYL_TRANSF_3 DOMAIN-CONTAINING PROTEIN"/>
    <property type="match status" value="1"/>
</dbReference>
<evidence type="ECO:0000313" key="4">
    <source>
        <dbReference type="Proteomes" id="UP000294850"/>
    </source>
</evidence>
<feature type="transmembrane region" description="Helical" evidence="1">
    <location>
        <begin position="62"/>
        <end position="81"/>
    </location>
</feature>
<evidence type="ECO:0000256" key="1">
    <source>
        <dbReference type="SAM" id="Phobius"/>
    </source>
</evidence>
<dbReference type="AlphaFoldDB" id="A0A4R5DBG7"/>
<accession>A0A4R5DBG7</accession>
<dbReference type="EMBL" id="SMFL01000016">
    <property type="protein sequence ID" value="TDE10237.1"/>
    <property type="molecule type" value="Genomic_DNA"/>
</dbReference>
<feature type="transmembrane region" description="Helical" evidence="1">
    <location>
        <begin position="210"/>
        <end position="227"/>
    </location>
</feature>
<feature type="transmembrane region" description="Helical" evidence="1">
    <location>
        <begin position="234"/>
        <end position="253"/>
    </location>
</feature>
<keyword evidence="4" id="KW-1185">Reference proteome</keyword>
<feature type="transmembrane region" description="Helical" evidence="1">
    <location>
        <begin position="273"/>
        <end position="292"/>
    </location>
</feature>
<keyword evidence="3" id="KW-0012">Acyltransferase</keyword>
<evidence type="ECO:0000313" key="3">
    <source>
        <dbReference type="EMBL" id="TDE10237.1"/>
    </source>
</evidence>
<dbReference type="RefSeq" id="WP_131961745.1">
    <property type="nucleotide sequence ID" value="NZ_SMFL01000016.1"/>
</dbReference>
<feature type="transmembrane region" description="Helical" evidence="1">
    <location>
        <begin position="102"/>
        <end position="122"/>
    </location>
</feature>
<comment type="caution">
    <text evidence="3">The sequence shown here is derived from an EMBL/GenBank/DDBJ whole genome shotgun (WGS) entry which is preliminary data.</text>
</comment>
<sequence length="376" mass="44985">MSQKKYINNLRGLDFLRFILSISVIVWHYQHFFYPFVSFKDRDLFLTDQPFFNFFKLFYTEGYYAVQVFWLISGVIFYKVYQERIMSGNVTFYQFIWNRFSRLYPLHLLTLFIVIALQYFYFGQHNSYFIYEKNSPQSFFQNLFFVQAWGENRLSFNGPTWSVSIEILVYFIFYGVCASGLIRTAKGLLGTFIFFMVIKKWELVFAGDDISSSIYLFFAGCILVKLFDMIQDRVRLQFVIVIVLFSSWFFTQHTPRIIEPLYERVTGFLYPDLLTFSCFAVWTVIVVFNLRIFDRIPDAVFQFFGDITYSTYLTHFPVQLLFYMIINPISYTEFFSPVIFLTYLITVFVTGRIVFKYFELPVQRKLRTLMTNPGKS</sequence>
<keyword evidence="1" id="KW-1133">Transmembrane helix</keyword>
<feature type="domain" description="Acyltransferase 3" evidence="2">
    <location>
        <begin position="11"/>
        <end position="348"/>
    </location>
</feature>
<feature type="transmembrane region" description="Helical" evidence="1">
    <location>
        <begin position="304"/>
        <end position="326"/>
    </location>
</feature>
<dbReference type="OrthoDB" id="9767863at2"/>
<feature type="transmembrane region" description="Helical" evidence="1">
    <location>
        <begin position="12"/>
        <end position="30"/>
    </location>
</feature>
<gene>
    <name evidence="3" type="ORF">E0F88_28495</name>
</gene>
<reference evidence="3 4" key="1">
    <citation type="submission" date="2019-03" db="EMBL/GenBank/DDBJ databases">
        <title>Dyadobacter AR-3-6 sp. nov., isolated from arctic soil.</title>
        <authorList>
            <person name="Chaudhary D.K."/>
        </authorList>
    </citation>
    <scope>NUCLEOTIDE SEQUENCE [LARGE SCALE GENOMIC DNA]</scope>
    <source>
        <strain evidence="3 4">AR-3-6</strain>
    </source>
</reference>
<feature type="transmembrane region" description="Helical" evidence="1">
    <location>
        <begin position="338"/>
        <end position="358"/>
    </location>
</feature>
<protein>
    <submittedName>
        <fullName evidence="3">Acyltransferase</fullName>
    </submittedName>
</protein>
<dbReference type="GO" id="GO:0016747">
    <property type="term" value="F:acyltransferase activity, transferring groups other than amino-acyl groups"/>
    <property type="evidence" value="ECO:0007669"/>
    <property type="project" value="InterPro"/>
</dbReference>
<dbReference type="Pfam" id="PF01757">
    <property type="entry name" value="Acyl_transf_3"/>
    <property type="match status" value="1"/>
</dbReference>
<dbReference type="PANTHER" id="PTHR23028">
    <property type="entry name" value="ACETYLTRANSFERASE"/>
    <property type="match status" value="1"/>
</dbReference>